<dbReference type="AlphaFoldDB" id="A0A1C4WTM5"/>
<evidence type="ECO:0000313" key="3">
    <source>
        <dbReference type="Proteomes" id="UP000199504"/>
    </source>
</evidence>
<dbReference type="SUPFAM" id="SSF140453">
    <property type="entry name" value="EsxAB dimer-like"/>
    <property type="match status" value="1"/>
</dbReference>
<dbReference type="RefSeq" id="WP_245669887.1">
    <property type="nucleotide sequence ID" value="NZ_FMCX01000002.1"/>
</dbReference>
<proteinExistence type="predicted"/>
<name>A0A1C4WTM5_9ACTN</name>
<reference evidence="3" key="1">
    <citation type="submission" date="2016-06" db="EMBL/GenBank/DDBJ databases">
        <authorList>
            <person name="Varghese N."/>
            <person name="Submissions Spin"/>
        </authorList>
    </citation>
    <scope>NUCLEOTIDE SEQUENCE [LARGE SCALE GENOMIC DNA]</scope>
    <source>
        <strain evidence="3">DSM 44830</strain>
    </source>
</reference>
<dbReference type="EMBL" id="FMCX01000002">
    <property type="protein sequence ID" value="SCE99550.1"/>
    <property type="molecule type" value="Genomic_DNA"/>
</dbReference>
<evidence type="ECO:0000313" key="2">
    <source>
        <dbReference type="EMBL" id="SCE99550.1"/>
    </source>
</evidence>
<keyword evidence="3" id="KW-1185">Reference proteome</keyword>
<sequence length="437" mass="46132">MTANPLVATATDTSPSAWAGVWIVEDIELIAKGVRNGSWIDGSLGVVSAGLDALAFVSDPVGALLQYGVAWLIEHVKPLSEALDWLAGDPAQITAYAQTWRNTAVALRDEAAELARAVRADVAGWGGAAGASYRTWSGEQQQAVTGLAAGAEAMAAITEGAAGLVAAVRLLVRDAIATCVSRLIVYAGELVATAGLATPLVVEQVTTLVASWAARIARLLRGLLASLRRLLPQMRRIAELIEKLKRTLERLQSPGRGSGRGGEPPGRRGMKPREPTPGSPDFDPGLHHGPLHGDFRPGVSDPGGLFEPKERVIADRLGEEGSMVHPRERVDDVHKQKNPDAMVRVDPADAGVVTEFKTLVSSGSTSVRRNIVEAGEQAGADGTAVLDGRGVGLTEEDARRGYARALGQARAHQQQMPGRVRIILGDNRIISFPDQSG</sequence>
<evidence type="ECO:0000256" key="1">
    <source>
        <dbReference type="SAM" id="MobiDB-lite"/>
    </source>
</evidence>
<dbReference type="Proteomes" id="UP000199504">
    <property type="component" value="Unassembled WGS sequence"/>
</dbReference>
<organism evidence="2 3">
    <name type="scientific">Micromonospora mirobrigensis</name>
    <dbReference type="NCBI Taxonomy" id="262898"/>
    <lineage>
        <taxon>Bacteria</taxon>
        <taxon>Bacillati</taxon>
        <taxon>Actinomycetota</taxon>
        <taxon>Actinomycetes</taxon>
        <taxon>Micromonosporales</taxon>
        <taxon>Micromonosporaceae</taxon>
        <taxon>Micromonospora</taxon>
    </lineage>
</organism>
<feature type="region of interest" description="Disordered" evidence="1">
    <location>
        <begin position="249"/>
        <end position="303"/>
    </location>
</feature>
<gene>
    <name evidence="2" type="ORF">GA0070564_102498</name>
</gene>
<evidence type="ECO:0008006" key="4">
    <source>
        <dbReference type="Google" id="ProtNLM"/>
    </source>
</evidence>
<dbReference type="STRING" id="262898.GA0070564_102498"/>
<accession>A0A1C4WTM5</accession>
<protein>
    <recommendedName>
        <fullName evidence="4">tRNA nuclease CdiA C-terminal domain-containing protein</fullName>
    </recommendedName>
</protein>
<dbReference type="InterPro" id="IPR036689">
    <property type="entry name" value="ESAT-6-like_sf"/>
</dbReference>